<dbReference type="InterPro" id="IPR002492">
    <property type="entry name" value="Transposase_Tc1-like"/>
</dbReference>
<gene>
    <name evidence="2" type="primary">AVEN_172782_1</name>
    <name evidence="2" type="ORF">TNCV_1088451</name>
</gene>
<dbReference type="GO" id="GO:0015074">
    <property type="term" value="P:DNA integration"/>
    <property type="evidence" value="ECO:0007669"/>
    <property type="project" value="InterPro"/>
</dbReference>
<reference evidence="2" key="1">
    <citation type="submission" date="2020-08" db="EMBL/GenBank/DDBJ databases">
        <title>Multicomponent nature underlies the extraordinary mechanical properties of spider dragline silk.</title>
        <authorList>
            <person name="Kono N."/>
            <person name="Nakamura H."/>
            <person name="Mori M."/>
            <person name="Yoshida Y."/>
            <person name="Ohtoshi R."/>
            <person name="Malay A.D."/>
            <person name="Moran D.A.P."/>
            <person name="Tomita M."/>
            <person name="Numata K."/>
            <person name="Arakawa K."/>
        </authorList>
    </citation>
    <scope>NUCLEOTIDE SEQUENCE</scope>
</reference>
<dbReference type="EMBL" id="BMAU01021343">
    <property type="protein sequence ID" value="GFY17069.1"/>
    <property type="molecule type" value="Genomic_DNA"/>
</dbReference>
<sequence>MGAAEGKFSFIERRPEIEDVVQKQHCLQWIGSIHSVFIVQRLLQYVDFGSRRSTRVPLLSALHWAARLAWAREHRDWSVEDWKRVAWNDESRFRLLNADGRLII</sequence>
<proteinExistence type="predicted"/>
<evidence type="ECO:0000313" key="3">
    <source>
        <dbReference type="Proteomes" id="UP000887159"/>
    </source>
</evidence>
<dbReference type="GO" id="GO:0006313">
    <property type="term" value="P:DNA transposition"/>
    <property type="evidence" value="ECO:0007669"/>
    <property type="project" value="InterPro"/>
</dbReference>
<dbReference type="AlphaFoldDB" id="A0A8X6SNN8"/>
<dbReference type="Proteomes" id="UP000887159">
    <property type="component" value="Unassembled WGS sequence"/>
</dbReference>
<accession>A0A8X6SNN8</accession>
<dbReference type="Pfam" id="PF01498">
    <property type="entry name" value="HTH_Tnp_Tc3_2"/>
    <property type="match status" value="1"/>
</dbReference>
<protein>
    <submittedName>
        <fullName evidence="2">HTH_Tnp_Tc3_2 domain-containing protein</fullName>
    </submittedName>
</protein>
<dbReference type="GO" id="GO:0003677">
    <property type="term" value="F:DNA binding"/>
    <property type="evidence" value="ECO:0007669"/>
    <property type="project" value="InterPro"/>
</dbReference>
<comment type="caution">
    <text evidence="2">The sequence shown here is derived from an EMBL/GenBank/DDBJ whole genome shotgun (WGS) entry which is preliminary data.</text>
</comment>
<organism evidence="2 3">
    <name type="scientific">Trichonephila clavipes</name>
    <name type="common">Golden silk orbweaver</name>
    <name type="synonym">Nephila clavipes</name>
    <dbReference type="NCBI Taxonomy" id="2585209"/>
    <lineage>
        <taxon>Eukaryota</taxon>
        <taxon>Metazoa</taxon>
        <taxon>Ecdysozoa</taxon>
        <taxon>Arthropoda</taxon>
        <taxon>Chelicerata</taxon>
        <taxon>Arachnida</taxon>
        <taxon>Araneae</taxon>
        <taxon>Araneomorphae</taxon>
        <taxon>Entelegynae</taxon>
        <taxon>Araneoidea</taxon>
        <taxon>Nephilidae</taxon>
        <taxon>Trichonephila</taxon>
    </lineage>
</organism>
<evidence type="ECO:0000313" key="2">
    <source>
        <dbReference type="EMBL" id="GFY17069.1"/>
    </source>
</evidence>
<evidence type="ECO:0000259" key="1">
    <source>
        <dbReference type="Pfam" id="PF01498"/>
    </source>
</evidence>
<feature type="domain" description="Transposase Tc1-like" evidence="1">
    <location>
        <begin position="38"/>
        <end position="76"/>
    </location>
</feature>
<keyword evidence="3" id="KW-1185">Reference proteome</keyword>
<name>A0A8X6SNN8_TRICX</name>
<dbReference type="InterPro" id="IPR036397">
    <property type="entry name" value="RNaseH_sf"/>
</dbReference>
<dbReference type="Gene3D" id="3.30.420.10">
    <property type="entry name" value="Ribonuclease H-like superfamily/Ribonuclease H"/>
    <property type="match status" value="1"/>
</dbReference>